<dbReference type="Pfam" id="PF00520">
    <property type="entry name" value="Ion_trans"/>
    <property type="match status" value="1"/>
</dbReference>
<evidence type="ECO:0000256" key="2">
    <source>
        <dbReference type="ARBA" id="ARBA00022448"/>
    </source>
</evidence>
<keyword evidence="14" id="KW-0407">Ion channel</keyword>
<dbReference type="GO" id="GO:0034703">
    <property type="term" value="C:cation channel complex"/>
    <property type="evidence" value="ECO:0007669"/>
    <property type="project" value="TreeGrafter"/>
</dbReference>
<feature type="region of interest" description="Disordered" evidence="18">
    <location>
        <begin position="773"/>
        <end position="807"/>
    </location>
</feature>
<reference evidence="21 22" key="1">
    <citation type="submission" date="2019-06" db="EMBL/GenBank/DDBJ databases">
        <title>Draft genomes of female and male turbot (Scophthalmus maximus).</title>
        <authorList>
            <person name="Xu H."/>
            <person name="Xu X.-W."/>
            <person name="Shao C."/>
            <person name="Chen S."/>
        </authorList>
    </citation>
    <scope>NUCLEOTIDE SEQUENCE [LARGE SCALE GENOMIC DNA]</scope>
    <source>
        <strain evidence="21">Ysfricsl-2016a</strain>
        <tissue evidence="21">Blood</tissue>
    </source>
</reference>
<keyword evidence="17" id="KW-0175">Coiled coil</keyword>
<evidence type="ECO:0000256" key="6">
    <source>
        <dbReference type="ARBA" id="ARBA00022692"/>
    </source>
</evidence>
<evidence type="ECO:0000256" key="17">
    <source>
        <dbReference type="SAM" id="Coils"/>
    </source>
</evidence>
<dbReference type="GO" id="GO:0005886">
    <property type="term" value="C:plasma membrane"/>
    <property type="evidence" value="ECO:0007669"/>
    <property type="project" value="UniProtKB-SubCell"/>
</dbReference>
<evidence type="ECO:0000256" key="9">
    <source>
        <dbReference type="ARBA" id="ARBA00022989"/>
    </source>
</evidence>
<protein>
    <recommendedName>
        <fullName evidence="20">Transient receptor ion channel domain-containing protein</fullName>
    </recommendedName>
</protein>
<dbReference type="InterPro" id="IPR002110">
    <property type="entry name" value="Ankyrin_rpt"/>
</dbReference>
<feature type="transmembrane region" description="Helical" evidence="19">
    <location>
        <begin position="457"/>
        <end position="478"/>
    </location>
</feature>
<evidence type="ECO:0000313" key="22">
    <source>
        <dbReference type="Proteomes" id="UP000438429"/>
    </source>
</evidence>
<feature type="coiled-coil region" evidence="17">
    <location>
        <begin position="213"/>
        <end position="240"/>
    </location>
</feature>
<keyword evidence="8" id="KW-0106">Calcium</keyword>
<feature type="domain" description="Transient receptor ion channel" evidence="20">
    <location>
        <begin position="162"/>
        <end position="224"/>
    </location>
</feature>
<evidence type="ECO:0000256" key="18">
    <source>
        <dbReference type="SAM" id="MobiDB-lite"/>
    </source>
</evidence>
<feature type="region of interest" description="Disordered" evidence="18">
    <location>
        <begin position="870"/>
        <end position="946"/>
    </location>
</feature>
<feature type="transmembrane region" description="Helical" evidence="19">
    <location>
        <begin position="425"/>
        <end position="442"/>
    </location>
</feature>
<dbReference type="SMART" id="SM01420">
    <property type="entry name" value="TRP_2"/>
    <property type="match status" value="1"/>
</dbReference>
<evidence type="ECO:0000256" key="1">
    <source>
        <dbReference type="ARBA" id="ARBA00004651"/>
    </source>
</evidence>
<feature type="transmembrane region" description="Helical" evidence="19">
    <location>
        <begin position="540"/>
        <end position="565"/>
    </location>
</feature>
<dbReference type="FunFam" id="1.25.40.20:FF:000023">
    <property type="entry name" value="short transient receptor potential channel 4 isoform X1"/>
    <property type="match status" value="1"/>
</dbReference>
<proteinExistence type="predicted"/>
<feature type="repeat" description="ANK" evidence="16">
    <location>
        <begin position="127"/>
        <end position="159"/>
    </location>
</feature>
<dbReference type="Pfam" id="PF00023">
    <property type="entry name" value="Ank"/>
    <property type="match status" value="2"/>
</dbReference>
<evidence type="ECO:0000256" key="3">
    <source>
        <dbReference type="ARBA" id="ARBA00022475"/>
    </source>
</evidence>
<keyword evidence="4" id="KW-0109">Calcium transport</keyword>
<organism evidence="21 22">
    <name type="scientific">Scophthalmus maximus</name>
    <name type="common">Turbot</name>
    <name type="synonym">Psetta maxima</name>
    <dbReference type="NCBI Taxonomy" id="52904"/>
    <lineage>
        <taxon>Eukaryota</taxon>
        <taxon>Metazoa</taxon>
        <taxon>Chordata</taxon>
        <taxon>Craniata</taxon>
        <taxon>Vertebrata</taxon>
        <taxon>Euteleostomi</taxon>
        <taxon>Actinopterygii</taxon>
        <taxon>Neopterygii</taxon>
        <taxon>Teleostei</taxon>
        <taxon>Neoteleostei</taxon>
        <taxon>Acanthomorphata</taxon>
        <taxon>Carangaria</taxon>
        <taxon>Pleuronectiformes</taxon>
        <taxon>Pleuronectoidei</taxon>
        <taxon>Scophthalmidae</taxon>
        <taxon>Scophthalmus</taxon>
    </lineage>
</organism>
<evidence type="ECO:0000256" key="11">
    <source>
        <dbReference type="ARBA" id="ARBA00023065"/>
    </source>
</evidence>
<dbReference type="SUPFAM" id="SSF48403">
    <property type="entry name" value="Ankyrin repeat"/>
    <property type="match status" value="1"/>
</dbReference>
<evidence type="ECO:0000256" key="8">
    <source>
        <dbReference type="ARBA" id="ARBA00022837"/>
    </source>
</evidence>
<dbReference type="InterPro" id="IPR002153">
    <property type="entry name" value="TRPC_channel"/>
</dbReference>
<evidence type="ECO:0000256" key="7">
    <source>
        <dbReference type="ARBA" id="ARBA00022737"/>
    </source>
</evidence>
<keyword evidence="7" id="KW-0677">Repeat</keyword>
<dbReference type="AlphaFoldDB" id="A0A6A4T917"/>
<comment type="subcellular location">
    <subcellularLocation>
        <location evidence="1">Cell membrane</location>
        <topology evidence="1">Multi-pass membrane protein</topology>
    </subcellularLocation>
</comment>
<feature type="compositionally biased region" description="Low complexity" evidence="18">
    <location>
        <begin position="776"/>
        <end position="789"/>
    </location>
</feature>
<feature type="compositionally biased region" description="Low complexity" evidence="18">
    <location>
        <begin position="919"/>
        <end position="928"/>
    </location>
</feature>
<dbReference type="GO" id="GO:0051480">
    <property type="term" value="P:regulation of cytosolic calcium ion concentration"/>
    <property type="evidence" value="ECO:0007669"/>
    <property type="project" value="TreeGrafter"/>
</dbReference>
<keyword evidence="10 16" id="KW-0040">ANK repeat</keyword>
<feature type="transmembrane region" description="Helical" evidence="19">
    <location>
        <begin position="351"/>
        <end position="371"/>
    </location>
</feature>
<evidence type="ECO:0000256" key="13">
    <source>
        <dbReference type="ARBA" id="ARBA00023157"/>
    </source>
</evidence>
<dbReference type="InterPro" id="IPR005821">
    <property type="entry name" value="Ion_trans_dom"/>
</dbReference>
<feature type="transmembrane region" description="Helical" evidence="19">
    <location>
        <begin position="586"/>
        <end position="610"/>
    </location>
</feature>
<evidence type="ECO:0000256" key="5">
    <source>
        <dbReference type="ARBA" id="ARBA00022673"/>
    </source>
</evidence>
<keyword evidence="11" id="KW-0406">Ion transport</keyword>
<name>A0A6A4T917_SCOMX</name>
<sequence length="946" mass="106838">MSQLYYRRTSSSSYRDRIPLRIVRSESELSPLEKAYLGAEAEIYFKININCIDPLGRTALLIAIENENLEIIELLLSFSVYVGDALLHAIRKEVVGAVELLLNHKKPSGGMQVPPILLDKQFSDFTPDITPIILAAHTNNYEIIKLLVQKGVSMPQPHEVRCNCVECVSSSDVDSLRHSRSRLNIYKALSSPSLIALSSEDPFLTAFRLSWELQELSKVENEFKSEYEELSQQCKQFAKDLLDQTRSSRELEMILNYRDDISLLEEESNNDLARLKLAIKYHQKEASVPRRHDNSRQAKQQRRRQNIFPHVDSHVKHQSCSAAQPNCQQLLASLWYDQFPGWRRRHWAGKFFTCVFIGLLYPAFALCYLIAPKSRYGLFIRKPFIKFICHTSSYLTFLFLLLLASQHIVTTEQDRQDRQGPAPTTVEWMILPWVLGFIWAEIKQMWDGGFQDYVHDWWNLMDFVMNSLYLATISLKIVAYTKYSGSKPRNQWEMWHPTLVAEAVFAIANIFSSLRLISLFTANSHLGPLQISLGRMLLDILKFLFIYCLVLLAFANGLNQLYFYYETKASDERGKCKGIRCVEQNNAFSTLFETLQSLFWSIFGLISLYVTNVDADHQFTEFVGATMFGTYNIISLVVLLNMLIAMMNNSYQHIADHADIEWKFARTKLWMSYFEEGATLPPPFNIVPSPKSFWYLMCWIKRQVCKRTNSKRTETIGTLGEVLRNLVKRYVAAMIRDAKTEEGLTEENFKELKQDISSFRYEVMGMMKTGKPALQGAKAGGSSAESGLAYPHSSLKVSPGPQSGQVKSKLNRFKIAASILKLGSSAASPRPPEASNGLPNGLLPLALDASEKSSQRRNFPKDIADFGLFQKRHRGGGEAPSGAGDVARRMYSLSEEAGESGGSGAEDEAEIPEGERGQEGAAAAGAEGVHSGISGANCSPEEEKKK</sequence>
<keyword evidence="12 19" id="KW-0472">Membrane</keyword>
<feature type="transmembrane region" description="Helical" evidence="19">
    <location>
        <begin position="499"/>
        <end position="520"/>
    </location>
</feature>
<dbReference type="PROSITE" id="PS50088">
    <property type="entry name" value="ANK_REPEAT"/>
    <property type="match status" value="1"/>
</dbReference>
<dbReference type="PANTHER" id="PTHR10117:SF25">
    <property type="entry name" value="SHORT TRANSIENT RECEPTOR POTENTIAL CHANNEL 4"/>
    <property type="match status" value="1"/>
</dbReference>
<evidence type="ECO:0000259" key="20">
    <source>
        <dbReference type="SMART" id="SM01420"/>
    </source>
</evidence>
<keyword evidence="6 19" id="KW-0812">Transmembrane</keyword>
<dbReference type="SMART" id="SM00248">
    <property type="entry name" value="ANK"/>
    <property type="match status" value="2"/>
</dbReference>
<gene>
    <name evidence="21" type="ORF">F2P81_009136</name>
</gene>
<dbReference type="GO" id="GO:0015279">
    <property type="term" value="F:store-operated calcium channel activity"/>
    <property type="evidence" value="ECO:0007669"/>
    <property type="project" value="TreeGrafter"/>
</dbReference>
<dbReference type="Pfam" id="PF08344">
    <property type="entry name" value="TRP_2"/>
    <property type="match status" value="1"/>
</dbReference>
<evidence type="ECO:0000256" key="4">
    <source>
        <dbReference type="ARBA" id="ARBA00022568"/>
    </source>
</evidence>
<keyword evidence="2" id="KW-0813">Transport</keyword>
<keyword evidence="3" id="KW-1003">Cell membrane</keyword>
<feature type="transmembrane region" description="Helical" evidence="19">
    <location>
        <begin position="383"/>
        <end position="404"/>
    </location>
</feature>
<evidence type="ECO:0000256" key="19">
    <source>
        <dbReference type="SAM" id="Phobius"/>
    </source>
</evidence>
<evidence type="ECO:0000313" key="21">
    <source>
        <dbReference type="EMBL" id="KAF0038652.1"/>
    </source>
</evidence>
<keyword evidence="9 19" id="KW-1133">Transmembrane helix</keyword>
<evidence type="ECO:0000256" key="14">
    <source>
        <dbReference type="ARBA" id="ARBA00023303"/>
    </source>
</evidence>
<dbReference type="EMBL" id="VEVO01000008">
    <property type="protein sequence ID" value="KAF0038652.1"/>
    <property type="molecule type" value="Genomic_DNA"/>
</dbReference>
<feature type="transmembrane region" description="Helical" evidence="19">
    <location>
        <begin position="622"/>
        <end position="644"/>
    </location>
</feature>
<accession>A0A6A4T917</accession>
<dbReference type="InterPro" id="IPR036770">
    <property type="entry name" value="Ankyrin_rpt-contain_sf"/>
</dbReference>
<comment type="catalytic activity">
    <reaction evidence="15">
        <text>Ca(2+)(in) = Ca(2+)(out)</text>
        <dbReference type="Rhea" id="RHEA:29671"/>
        <dbReference type="ChEBI" id="CHEBI:29108"/>
    </reaction>
</comment>
<dbReference type="Proteomes" id="UP000438429">
    <property type="component" value="Unassembled WGS sequence"/>
</dbReference>
<keyword evidence="5" id="KW-0107">Calcium channel</keyword>
<evidence type="ECO:0000256" key="12">
    <source>
        <dbReference type="ARBA" id="ARBA00023136"/>
    </source>
</evidence>
<dbReference type="FunFam" id="1.10.287.70:FF:000266">
    <property type="entry name" value="Transient receptor potential cation channel subfamily c member 1"/>
    <property type="match status" value="1"/>
</dbReference>
<dbReference type="GO" id="GO:0070679">
    <property type="term" value="F:inositol 1,4,5 trisphosphate binding"/>
    <property type="evidence" value="ECO:0007669"/>
    <property type="project" value="TreeGrafter"/>
</dbReference>
<dbReference type="InterPro" id="IPR013555">
    <property type="entry name" value="TRP_dom"/>
</dbReference>
<dbReference type="NCBIfam" id="TIGR00870">
    <property type="entry name" value="trp"/>
    <property type="match status" value="1"/>
</dbReference>
<evidence type="ECO:0000256" key="10">
    <source>
        <dbReference type="ARBA" id="ARBA00023043"/>
    </source>
</evidence>
<keyword evidence="13" id="KW-1015">Disulfide bond</keyword>
<dbReference type="PRINTS" id="PR01097">
    <property type="entry name" value="TRNSRECEPTRP"/>
</dbReference>
<evidence type="ECO:0000256" key="15">
    <source>
        <dbReference type="ARBA" id="ARBA00036634"/>
    </source>
</evidence>
<dbReference type="Gene3D" id="1.25.40.20">
    <property type="entry name" value="Ankyrin repeat-containing domain"/>
    <property type="match status" value="1"/>
</dbReference>
<comment type="caution">
    <text evidence="21">The sequence shown here is derived from an EMBL/GenBank/DDBJ whole genome shotgun (WGS) entry which is preliminary data.</text>
</comment>
<evidence type="ECO:0000256" key="16">
    <source>
        <dbReference type="PROSITE-ProRule" id="PRU00023"/>
    </source>
</evidence>
<dbReference type="PANTHER" id="PTHR10117">
    <property type="entry name" value="TRANSIENT RECEPTOR POTENTIAL CHANNEL"/>
    <property type="match status" value="1"/>
</dbReference>